<gene>
    <name evidence="2" type="ORF">SteCoe_22216</name>
</gene>
<accession>A0A1R2BMY7</accession>
<dbReference type="GO" id="GO:0032588">
    <property type="term" value="C:trans-Golgi network membrane"/>
    <property type="evidence" value="ECO:0007669"/>
    <property type="project" value="TreeGrafter"/>
</dbReference>
<protein>
    <submittedName>
        <fullName evidence="2">Uncharacterized protein</fullName>
    </submittedName>
</protein>
<dbReference type="Proteomes" id="UP000187209">
    <property type="component" value="Unassembled WGS sequence"/>
</dbReference>
<dbReference type="InterPro" id="IPR039273">
    <property type="entry name" value="TEPSIN"/>
</dbReference>
<feature type="compositionally biased region" description="Basic and acidic residues" evidence="1">
    <location>
        <begin position="26"/>
        <end position="40"/>
    </location>
</feature>
<evidence type="ECO:0000256" key="1">
    <source>
        <dbReference type="SAM" id="MobiDB-lite"/>
    </source>
</evidence>
<keyword evidence="3" id="KW-1185">Reference proteome</keyword>
<feature type="compositionally biased region" description="Basic and acidic residues" evidence="1">
    <location>
        <begin position="83"/>
        <end position="94"/>
    </location>
</feature>
<dbReference type="EMBL" id="MPUH01000541">
    <property type="protein sequence ID" value="OMJ78060.1"/>
    <property type="molecule type" value="Genomic_DNA"/>
</dbReference>
<feature type="compositionally biased region" description="Pro residues" evidence="1">
    <location>
        <begin position="1"/>
        <end position="12"/>
    </location>
</feature>
<comment type="caution">
    <text evidence="2">The sequence shown here is derived from an EMBL/GenBank/DDBJ whole genome shotgun (WGS) entry which is preliminary data.</text>
</comment>
<organism evidence="2 3">
    <name type="scientific">Stentor coeruleus</name>
    <dbReference type="NCBI Taxonomy" id="5963"/>
    <lineage>
        <taxon>Eukaryota</taxon>
        <taxon>Sar</taxon>
        <taxon>Alveolata</taxon>
        <taxon>Ciliophora</taxon>
        <taxon>Postciliodesmatophora</taxon>
        <taxon>Heterotrichea</taxon>
        <taxon>Heterotrichida</taxon>
        <taxon>Stentoridae</taxon>
        <taxon>Stentor</taxon>
    </lineage>
</organism>
<dbReference type="OrthoDB" id="321948at2759"/>
<evidence type="ECO:0000313" key="3">
    <source>
        <dbReference type="Proteomes" id="UP000187209"/>
    </source>
</evidence>
<sequence length="228" mass="25670">MNWTKNPPPPGVNPQYSSFHYQSGRYEPESEKPKFEDYKHTPGRPGGGWDGEDEVPTIKPSYGRNEGFMRAPEPAREYTQPRAESRIEPPRETHPQPSRTGISVSEQAGVYEKVLIEEITAPGGVRPRPPDKDMHEFLNKCKYLSAEVVIPLLIILLDNPQRCFKSLCVIEKLVYEYESFADVTYEHLGRIQNAASNQAGQKVVAGIIGRYNSAPVVQNTPSNIIDLF</sequence>
<dbReference type="AlphaFoldDB" id="A0A1R2BMY7"/>
<feature type="region of interest" description="Disordered" evidence="1">
    <location>
        <begin position="1"/>
        <end position="101"/>
    </location>
</feature>
<evidence type="ECO:0000313" key="2">
    <source>
        <dbReference type="EMBL" id="OMJ78060.1"/>
    </source>
</evidence>
<dbReference type="PANTHER" id="PTHR21514:SF0">
    <property type="entry name" value="AP-4 COMPLEX ACCESSORY SUBUNIT TEPSIN"/>
    <property type="match status" value="1"/>
</dbReference>
<proteinExistence type="predicted"/>
<name>A0A1R2BMY7_9CILI</name>
<dbReference type="PANTHER" id="PTHR21514">
    <property type="entry name" value="AP-4 COMPLEX ACCESSORY SUBUNIT TEPSIN"/>
    <property type="match status" value="1"/>
</dbReference>
<reference evidence="2 3" key="1">
    <citation type="submission" date="2016-11" db="EMBL/GenBank/DDBJ databases">
        <title>The macronuclear genome of Stentor coeruleus: a giant cell with tiny introns.</title>
        <authorList>
            <person name="Slabodnick M."/>
            <person name="Ruby J.G."/>
            <person name="Reiff S.B."/>
            <person name="Swart E.C."/>
            <person name="Gosai S."/>
            <person name="Prabakaran S."/>
            <person name="Witkowska E."/>
            <person name="Larue G.E."/>
            <person name="Fisher S."/>
            <person name="Freeman R.M."/>
            <person name="Gunawardena J."/>
            <person name="Chu W."/>
            <person name="Stover N.A."/>
            <person name="Gregory B.D."/>
            <person name="Nowacki M."/>
            <person name="Derisi J."/>
            <person name="Roy S.W."/>
            <person name="Marshall W.F."/>
            <person name="Sood P."/>
        </authorList>
    </citation>
    <scope>NUCLEOTIDE SEQUENCE [LARGE SCALE GENOMIC DNA]</scope>
    <source>
        <strain evidence="2">WM001</strain>
    </source>
</reference>